<dbReference type="CDD" id="cd16917">
    <property type="entry name" value="HATPase_UhpB-NarQ-NarX-like"/>
    <property type="match status" value="1"/>
</dbReference>
<accession>A0A368T3B4</accession>
<gene>
    <name evidence="12" type="ORF">DEF24_16810</name>
</gene>
<feature type="domain" description="Signal transduction histidine kinase subgroup 3 dimerisation and phosphoacceptor" evidence="11">
    <location>
        <begin position="216"/>
        <end position="281"/>
    </location>
</feature>
<dbReference type="InterPro" id="IPR036890">
    <property type="entry name" value="HATPase_C_sf"/>
</dbReference>
<keyword evidence="8" id="KW-0902">Two-component regulatory system</keyword>
<keyword evidence="9" id="KW-0812">Transmembrane</keyword>
<evidence type="ECO:0000256" key="7">
    <source>
        <dbReference type="ARBA" id="ARBA00022840"/>
    </source>
</evidence>
<evidence type="ECO:0000256" key="9">
    <source>
        <dbReference type="SAM" id="Phobius"/>
    </source>
</evidence>
<keyword evidence="9" id="KW-0472">Membrane</keyword>
<evidence type="ECO:0000256" key="8">
    <source>
        <dbReference type="ARBA" id="ARBA00023012"/>
    </source>
</evidence>
<dbReference type="Gene3D" id="1.20.5.1930">
    <property type="match status" value="1"/>
</dbReference>
<reference evidence="12 13" key="1">
    <citation type="submission" date="2018-04" db="EMBL/GenBank/DDBJ databases">
        <title>Novel actinobacteria from marine sediment.</title>
        <authorList>
            <person name="Ng Z.Y."/>
            <person name="Tan G.Y.A."/>
        </authorList>
    </citation>
    <scope>NUCLEOTIDE SEQUENCE [LARGE SCALE GENOMIC DNA]</scope>
    <source>
        <strain evidence="12 13">TPS81</strain>
    </source>
</reference>
<dbReference type="GO" id="GO:0016020">
    <property type="term" value="C:membrane"/>
    <property type="evidence" value="ECO:0007669"/>
    <property type="project" value="InterPro"/>
</dbReference>
<feature type="transmembrane region" description="Helical" evidence="9">
    <location>
        <begin position="131"/>
        <end position="151"/>
    </location>
</feature>
<dbReference type="PANTHER" id="PTHR24421:SF10">
    <property type="entry name" value="NITRATE_NITRITE SENSOR PROTEIN NARQ"/>
    <property type="match status" value="1"/>
</dbReference>
<evidence type="ECO:0000256" key="6">
    <source>
        <dbReference type="ARBA" id="ARBA00022777"/>
    </source>
</evidence>
<dbReference type="GO" id="GO:0046983">
    <property type="term" value="F:protein dimerization activity"/>
    <property type="evidence" value="ECO:0007669"/>
    <property type="project" value="InterPro"/>
</dbReference>
<dbReference type="InterPro" id="IPR050482">
    <property type="entry name" value="Sensor_HK_TwoCompSys"/>
</dbReference>
<dbReference type="Proteomes" id="UP000253318">
    <property type="component" value="Unassembled WGS sequence"/>
</dbReference>
<dbReference type="InterPro" id="IPR011712">
    <property type="entry name" value="Sig_transdc_His_kin_sub3_dim/P"/>
</dbReference>
<evidence type="ECO:0000259" key="10">
    <source>
        <dbReference type="Pfam" id="PF02518"/>
    </source>
</evidence>
<dbReference type="EMBL" id="QEIN01000132">
    <property type="protein sequence ID" value="RCV56309.1"/>
    <property type="molecule type" value="Genomic_DNA"/>
</dbReference>
<feature type="transmembrane region" description="Helical" evidence="9">
    <location>
        <begin position="163"/>
        <end position="184"/>
    </location>
</feature>
<evidence type="ECO:0000256" key="1">
    <source>
        <dbReference type="ARBA" id="ARBA00000085"/>
    </source>
</evidence>
<keyword evidence="13" id="KW-1185">Reference proteome</keyword>
<evidence type="ECO:0000313" key="13">
    <source>
        <dbReference type="Proteomes" id="UP000253318"/>
    </source>
</evidence>
<feature type="domain" description="Histidine kinase/HSP90-like ATPase" evidence="10">
    <location>
        <begin position="330"/>
        <end position="423"/>
    </location>
</feature>
<evidence type="ECO:0000256" key="4">
    <source>
        <dbReference type="ARBA" id="ARBA00022679"/>
    </source>
</evidence>
<name>A0A368T3B4_9ACTN</name>
<evidence type="ECO:0000259" key="11">
    <source>
        <dbReference type="Pfam" id="PF07730"/>
    </source>
</evidence>
<evidence type="ECO:0000256" key="5">
    <source>
        <dbReference type="ARBA" id="ARBA00022741"/>
    </source>
</evidence>
<evidence type="ECO:0000313" key="12">
    <source>
        <dbReference type="EMBL" id="RCV56309.1"/>
    </source>
</evidence>
<dbReference type="PANTHER" id="PTHR24421">
    <property type="entry name" value="NITRATE/NITRITE SENSOR PROTEIN NARX-RELATED"/>
    <property type="match status" value="1"/>
</dbReference>
<keyword evidence="5" id="KW-0547">Nucleotide-binding</keyword>
<dbReference type="Pfam" id="PF07730">
    <property type="entry name" value="HisKA_3"/>
    <property type="match status" value="1"/>
</dbReference>
<comment type="catalytic activity">
    <reaction evidence="1">
        <text>ATP + protein L-histidine = ADP + protein N-phospho-L-histidine.</text>
        <dbReference type="EC" id="2.7.13.3"/>
    </reaction>
</comment>
<keyword evidence="4" id="KW-0808">Transferase</keyword>
<dbReference type="Gene3D" id="3.30.565.10">
    <property type="entry name" value="Histidine kinase-like ATPase, C-terminal domain"/>
    <property type="match status" value="1"/>
</dbReference>
<feature type="transmembrane region" description="Helical" evidence="9">
    <location>
        <begin position="27"/>
        <end position="50"/>
    </location>
</feature>
<feature type="transmembrane region" description="Helical" evidence="9">
    <location>
        <begin position="87"/>
        <end position="111"/>
    </location>
</feature>
<comment type="caution">
    <text evidence="12">The sequence shown here is derived from an EMBL/GenBank/DDBJ whole genome shotgun (WGS) entry which is preliminary data.</text>
</comment>
<dbReference type="SUPFAM" id="SSF55874">
    <property type="entry name" value="ATPase domain of HSP90 chaperone/DNA topoisomerase II/histidine kinase"/>
    <property type="match status" value="1"/>
</dbReference>
<evidence type="ECO:0000256" key="3">
    <source>
        <dbReference type="ARBA" id="ARBA00022553"/>
    </source>
</evidence>
<dbReference type="Pfam" id="PF02518">
    <property type="entry name" value="HATPase_c"/>
    <property type="match status" value="1"/>
</dbReference>
<proteinExistence type="predicted"/>
<dbReference type="OrthoDB" id="3288457at2"/>
<dbReference type="GO" id="GO:0005524">
    <property type="term" value="F:ATP binding"/>
    <property type="evidence" value="ECO:0007669"/>
    <property type="project" value="UniProtKB-KW"/>
</dbReference>
<protein>
    <recommendedName>
        <fullName evidence="2">histidine kinase</fullName>
        <ecNumber evidence="2">2.7.13.3</ecNumber>
    </recommendedName>
</protein>
<keyword evidence="9" id="KW-1133">Transmembrane helix</keyword>
<organism evidence="12 13">
    <name type="scientific">Marinitenerispora sediminis</name>
    <dbReference type="NCBI Taxonomy" id="1931232"/>
    <lineage>
        <taxon>Bacteria</taxon>
        <taxon>Bacillati</taxon>
        <taxon>Actinomycetota</taxon>
        <taxon>Actinomycetes</taxon>
        <taxon>Streptosporangiales</taxon>
        <taxon>Nocardiopsidaceae</taxon>
        <taxon>Marinitenerispora</taxon>
    </lineage>
</organism>
<dbReference type="InterPro" id="IPR003594">
    <property type="entry name" value="HATPase_dom"/>
</dbReference>
<keyword evidence="3" id="KW-0597">Phosphoprotein</keyword>
<feature type="transmembrane region" description="Helical" evidence="9">
    <location>
        <begin position="62"/>
        <end position="80"/>
    </location>
</feature>
<dbReference type="AlphaFoldDB" id="A0A368T3B4"/>
<keyword evidence="7" id="KW-0067">ATP-binding</keyword>
<sequence>MYAPPPRTCCDGAVRATRLREIIDRRILGGSVYVGSALWAAAHFAVGLVFWLLGSYVTRSGVPAWTLLLTLACVCVALLFRRSRPWLALLLGTLALAADGALFGPSTWVFISYGDVLYGIGAFGRRRMALWTLYVVLAGHVVVLAVLVYLLATGGLPGGMLDLLQLLGLAAVLFLVPLTSGFTVREYRMRAELERERAQQVARMAELDRSSAIAAERGRVARELHDVIANHLSAVAVQSTAALSMREFDPERVRRILEVVRDNSVQGLAEMRQMIGVLRAADAPALERVMPRLADAERLVDVAREAGLEVDYTERGSASPLPAQVDAAGYRIVQESLTNALRYAEPKRVRVTVERRESGPGLRLLVITAENAMPPGSGAEAAAELGGGAGLTGMRERVALLGGTFAAGPADGGRWRVRAEVPVGAGTGTGVGAS</sequence>
<dbReference type="EC" id="2.7.13.3" evidence="2"/>
<dbReference type="GO" id="GO:0000155">
    <property type="term" value="F:phosphorelay sensor kinase activity"/>
    <property type="evidence" value="ECO:0007669"/>
    <property type="project" value="InterPro"/>
</dbReference>
<keyword evidence="6 12" id="KW-0418">Kinase</keyword>
<evidence type="ECO:0000256" key="2">
    <source>
        <dbReference type="ARBA" id="ARBA00012438"/>
    </source>
</evidence>